<dbReference type="InterPro" id="IPR011460">
    <property type="entry name" value="Lcl_C"/>
</dbReference>
<gene>
    <name evidence="3" type="ORF">JAZ07_04240</name>
</gene>
<dbReference type="PANTHER" id="PTHR35812:SF1">
    <property type="entry name" value="LIPOPROTEIN"/>
    <property type="match status" value="1"/>
</dbReference>
<organism evidence="3 4">
    <name type="scientific">Candidatus Thiodiazotropha taylori</name>
    <dbReference type="NCBI Taxonomy" id="2792791"/>
    <lineage>
        <taxon>Bacteria</taxon>
        <taxon>Pseudomonadati</taxon>
        <taxon>Pseudomonadota</taxon>
        <taxon>Gammaproteobacteria</taxon>
        <taxon>Chromatiales</taxon>
        <taxon>Sedimenticolaceae</taxon>
        <taxon>Candidatus Thiodiazotropha</taxon>
    </lineage>
</organism>
<evidence type="ECO:0000256" key="1">
    <source>
        <dbReference type="SAM" id="MobiDB-lite"/>
    </source>
</evidence>
<evidence type="ECO:0000313" key="3">
    <source>
        <dbReference type="EMBL" id="MCG7945537.1"/>
    </source>
</evidence>
<feature type="region of interest" description="Disordered" evidence="1">
    <location>
        <begin position="76"/>
        <end position="103"/>
    </location>
</feature>
<feature type="domain" description="Lcl C-terminal" evidence="2">
    <location>
        <begin position="175"/>
        <end position="316"/>
    </location>
</feature>
<proteinExistence type="predicted"/>
<dbReference type="AlphaFoldDB" id="A0A9E4KBB3"/>
<dbReference type="PANTHER" id="PTHR35812">
    <property type="entry name" value="LIPOPROTEIN"/>
    <property type="match status" value="1"/>
</dbReference>
<evidence type="ECO:0000313" key="4">
    <source>
        <dbReference type="Proteomes" id="UP000886667"/>
    </source>
</evidence>
<protein>
    <submittedName>
        <fullName evidence="3">DUF1566 domain-containing protein</fullName>
    </submittedName>
</protein>
<name>A0A9E4KBB3_9GAMM</name>
<dbReference type="Pfam" id="PF07603">
    <property type="entry name" value="Lcl_C"/>
    <property type="match status" value="2"/>
</dbReference>
<evidence type="ECO:0000259" key="2">
    <source>
        <dbReference type="Pfam" id="PF07603"/>
    </source>
</evidence>
<feature type="domain" description="Lcl C-terminal" evidence="2">
    <location>
        <begin position="332"/>
        <end position="425"/>
    </location>
</feature>
<comment type="caution">
    <text evidence="3">The sequence shown here is derived from an EMBL/GenBank/DDBJ whole genome shotgun (WGS) entry which is preliminary data.</text>
</comment>
<accession>A0A9E4KBB3</accession>
<dbReference type="Proteomes" id="UP000886667">
    <property type="component" value="Unassembled WGS sequence"/>
</dbReference>
<dbReference type="EMBL" id="JAEPCM010000111">
    <property type="protein sequence ID" value="MCG7945537.1"/>
    <property type="molecule type" value="Genomic_DNA"/>
</dbReference>
<reference evidence="3" key="1">
    <citation type="journal article" date="2021" name="Proc. Natl. Acad. Sci. U.S.A.">
        <title>Global biogeography of chemosynthetic symbionts reveals both localized and globally distributed symbiont groups. .</title>
        <authorList>
            <person name="Osvatic J.T."/>
            <person name="Wilkins L.G.E."/>
            <person name="Leibrecht L."/>
            <person name="Leray M."/>
            <person name="Zauner S."/>
            <person name="Polzin J."/>
            <person name="Camacho Y."/>
            <person name="Gros O."/>
            <person name="van Gils J.A."/>
            <person name="Eisen J.A."/>
            <person name="Petersen J.M."/>
            <person name="Yuen B."/>
        </authorList>
    </citation>
    <scope>NUCLEOTIDE SEQUENCE</scope>
    <source>
        <strain evidence="3">MAGclacostrist064TRANS</strain>
    </source>
</reference>
<sequence length="477" mass="53768">MKTVWIGFVLSTLVSASAVEAQFRQDGRRPPAGGPPVEAIEVCEDQQPGSACAFRAPHGAIEGRCRNVPEGLVCVPDGRGFGPPPGRPPAGARQPQADEPRRRVEPTVIEVESEQPPPSLPADKVLAARAKVPDTGQFGCFNNRQRVTCKDTQQRFRGQDGHYSARLAYRDNRDGTISDLVTGLRWQQAHNAQRLSYMDAQSACNRLELAGRRDWRLPSITELFSLSHWRQPEGRQHYIDERFFEFAEPGPEVLRNDPYRDTHNVSMMGQTWSSTEYVGEIALNPDTTHYFFFNFLDGRIKAAPGQGHTRLFYRCVSGEPWGDNLLQDNRNGTVTDAAMELMWQASDDGQPRDWSQALTYCEDLELAGYRDWRLPNIKELQTLVDYRYSEPAIDPKLFRQKDKAGWFWSSTTHGENPAMASYICFGPCTSVDGEDVHGAGAQRSDPKTGNPARWRARGGQRDETRIFNYARCVRDVE</sequence>
<feature type="region of interest" description="Disordered" evidence="1">
    <location>
        <begin position="436"/>
        <end position="457"/>
    </location>
</feature>